<reference evidence="1 2" key="1">
    <citation type="submission" date="2014-09" db="EMBL/GenBank/DDBJ databases">
        <title>Genome sequencing and annotation of Bacillus Okhensis strain Kh10-101T.</title>
        <authorList>
            <person name="Prakash J.S."/>
        </authorList>
    </citation>
    <scope>NUCLEOTIDE SEQUENCE [LARGE SCALE GENOMIC DNA]</scope>
    <source>
        <strain evidence="2">Kh10-101T</strain>
    </source>
</reference>
<protein>
    <submittedName>
        <fullName evidence="1">Uncharacterized protein</fullName>
    </submittedName>
</protein>
<gene>
    <name evidence="1" type="ORF">LQ50_07790</name>
</gene>
<proteinExistence type="predicted"/>
<dbReference type="Proteomes" id="UP000030832">
    <property type="component" value="Unassembled WGS sequence"/>
</dbReference>
<accession>A0A0B0IKU5</accession>
<dbReference type="EMBL" id="JRJU01000007">
    <property type="protein sequence ID" value="KHF40689.1"/>
    <property type="molecule type" value="Genomic_DNA"/>
</dbReference>
<dbReference type="RefSeq" id="WP_034627656.1">
    <property type="nucleotide sequence ID" value="NZ_JRJU01000007.1"/>
</dbReference>
<sequence>MGKYRYVSRIAGELELKGEQIDQLMERITTHSVFKRDRSYYGNAEILLGFLLNSILKRNDKRILDDVLSGNYNDESLRQLNGRSYSTYLLLTA</sequence>
<evidence type="ECO:0000313" key="2">
    <source>
        <dbReference type="Proteomes" id="UP000030832"/>
    </source>
</evidence>
<evidence type="ECO:0000313" key="1">
    <source>
        <dbReference type="EMBL" id="KHF40689.1"/>
    </source>
</evidence>
<keyword evidence="2" id="KW-1185">Reference proteome</keyword>
<name>A0A0B0IKU5_9BACI</name>
<comment type="caution">
    <text evidence="1">The sequence shown here is derived from an EMBL/GenBank/DDBJ whole genome shotgun (WGS) entry which is preliminary data.</text>
</comment>
<dbReference type="AlphaFoldDB" id="A0A0B0IKU5"/>
<organism evidence="1 2">
    <name type="scientific">Halalkalibacter okhensis</name>
    <dbReference type="NCBI Taxonomy" id="333138"/>
    <lineage>
        <taxon>Bacteria</taxon>
        <taxon>Bacillati</taxon>
        <taxon>Bacillota</taxon>
        <taxon>Bacilli</taxon>
        <taxon>Bacillales</taxon>
        <taxon>Bacillaceae</taxon>
        <taxon>Halalkalibacter</taxon>
    </lineage>
</organism>